<name>A0A2Y8ZRD1_9MICO</name>
<dbReference type="OrthoDB" id="9805159at2"/>
<evidence type="ECO:0000256" key="2">
    <source>
        <dbReference type="ARBA" id="ARBA00022676"/>
    </source>
</evidence>
<dbReference type="SUPFAM" id="SSF51445">
    <property type="entry name" value="(Trans)glycosidases"/>
    <property type="match status" value="1"/>
</dbReference>
<dbReference type="NCBIfam" id="TIGR03852">
    <property type="entry name" value="sucrose_gtfA"/>
    <property type="match status" value="1"/>
</dbReference>
<evidence type="ECO:0000256" key="1">
    <source>
        <dbReference type="ARBA" id="ARBA00008452"/>
    </source>
</evidence>
<dbReference type="EMBL" id="UESZ01000001">
    <property type="protein sequence ID" value="SSA33986.1"/>
    <property type="molecule type" value="Genomic_DNA"/>
</dbReference>
<feature type="domain" description="Glycosyl hydrolase family 13 catalytic" evidence="6">
    <location>
        <begin position="4"/>
        <end position="433"/>
    </location>
</feature>
<dbReference type="Gene3D" id="3.20.20.80">
    <property type="entry name" value="Glycosidases"/>
    <property type="match status" value="1"/>
</dbReference>
<keyword evidence="8" id="KW-1185">Reference proteome</keyword>
<dbReference type="InterPro" id="IPR006047">
    <property type="entry name" value="GH13_cat_dom"/>
</dbReference>
<proteinExistence type="inferred from homology"/>
<accession>A0A2Y8ZRD1</accession>
<reference evidence="8" key="1">
    <citation type="submission" date="2016-10" db="EMBL/GenBank/DDBJ databases">
        <authorList>
            <person name="Varghese N."/>
            <person name="Submissions S."/>
        </authorList>
    </citation>
    <scope>NUCLEOTIDE SEQUENCE [LARGE SCALE GENOMIC DNA]</scope>
    <source>
        <strain evidence="8">DSM 22951</strain>
    </source>
</reference>
<dbReference type="PANTHER" id="PTHR38784">
    <property type="entry name" value="SUCROSE PHOSPHORYLASE"/>
    <property type="match status" value="1"/>
</dbReference>
<gene>
    <name evidence="7" type="ORF">SAMN04489750_1283</name>
</gene>
<dbReference type="PIRSF" id="PIRSF003059">
    <property type="entry name" value="Sucrose_phosphorylase"/>
    <property type="match status" value="1"/>
</dbReference>
<feature type="binding site" evidence="5">
    <location>
        <position position="231"/>
    </location>
    <ligand>
        <name>substrate</name>
    </ligand>
</feature>
<evidence type="ECO:0000313" key="8">
    <source>
        <dbReference type="Proteomes" id="UP000250028"/>
    </source>
</evidence>
<organism evidence="7 8">
    <name type="scientific">Branchiibius hedensis</name>
    <dbReference type="NCBI Taxonomy" id="672460"/>
    <lineage>
        <taxon>Bacteria</taxon>
        <taxon>Bacillati</taxon>
        <taxon>Actinomycetota</taxon>
        <taxon>Actinomycetes</taxon>
        <taxon>Micrococcales</taxon>
        <taxon>Dermacoccaceae</taxon>
        <taxon>Branchiibius</taxon>
    </lineage>
</organism>
<evidence type="ECO:0000256" key="3">
    <source>
        <dbReference type="ARBA" id="ARBA00022679"/>
    </source>
</evidence>
<feature type="binding site" evidence="5">
    <location>
        <begin position="189"/>
        <end position="191"/>
    </location>
    <ligand>
        <name>substrate</name>
    </ligand>
</feature>
<evidence type="ECO:0000259" key="6">
    <source>
        <dbReference type="SMART" id="SM00642"/>
    </source>
</evidence>
<dbReference type="InterPro" id="IPR045857">
    <property type="entry name" value="O16G_dom_2"/>
</dbReference>
<sequence length="498" mass="53827">MRNQVQLIAYADRFGGTIDGVHRLLDEKFSGAFGGVHVLPFYSPYDGADAGFDPIDHTSVDPRLGSWTDIKALAATYDVMADLIVNHVSSQSPQFQDVVAKGRDSAYAPMFLTMSSVFPDGATEADLTAIYRPRPGLPFSAMRLGGELRYVWTTFTPQQIDIDITSDAGRDYLHQILDAVADAGVGFVRLDAVGYAVKTPGTSCFMTPETFDFIAAFTQRARERGVEVLVEVHSYFRDQVAIAEKVDYVYDFALPPLLLYAFSSGDGQPLAAWLRDRPTNAVTVLDTHDGIGIIDAGPRRGEKPGDPIRPGLLTEEQVDALVAGIHERTGGSSQAASGATASNLDLYQINSTYYDALGRDDAAYLAARAIQFFAPGIPQVYYVGALAGGNDSELLARTNVGRDINRHYYDDAEIDAALDRPVVQALLQLCRLRNSIGAFDAADLQVTLAGTVLTLHRGGAQGPRACLTVDLADGSASMDWTDTVGVTGRLEDLRQLLD</sequence>
<protein>
    <submittedName>
        <fullName evidence="7">Sucrose phosphorylase</fullName>
    </submittedName>
</protein>
<dbReference type="InterPro" id="IPR017853">
    <property type="entry name" value="GH"/>
</dbReference>
<dbReference type="AlphaFoldDB" id="A0A2Y8ZRD1"/>
<keyword evidence="2" id="KW-0328">Glycosyltransferase</keyword>
<dbReference type="Proteomes" id="UP000250028">
    <property type="component" value="Unassembled WGS sequence"/>
</dbReference>
<dbReference type="InterPro" id="IPR016377">
    <property type="entry name" value="Sucrose_GGa_phosphorylase-rel"/>
</dbReference>
<dbReference type="GO" id="GO:0005975">
    <property type="term" value="P:carbohydrate metabolic process"/>
    <property type="evidence" value="ECO:0007669"/>
    <property type="project" value="InterPro"/>
</dbReference>
<feature type="binding site" evidence="5">
    <location>
        <begin position="288"/>
        <end position="289"/>
    </location>
    <ligand>
        <name>substrate</name>
    </ligand>
</feature>
<feature type="binding site" evidence="5">
    <location>
        <begin position="345"/>
        <end position="348"/>
    </location>
    <ligand>
        <name>substrate</name>
    </ligand>
</feature>
<dbReference type="PANTHER" id="PTHR38784:SF1">
    <property type="entry name" value="SUCROSE PHOSPHORYLASE"/>
    <property type="match status" value="1"/>
</dbReference>
<dbReference type="InterPro" id="IPR022527">
    <property type="entry name" value="Sucrose_phospho"/>
</dbReference>
<keyword evidence="3" id="KW-0808">Transferase</keyword>
<dbReference type="GO" id="GO:0004645">
    <property type="term" value="F:1,4-alpha-oligoglucan phosphorylase activity"/>
    <property type="evidence" value="ECO:0007669"/>
    <property type="project" value="InterPro"/>
</dbReference>
<dbReference type="CDD" id="cd11355">
    <property type="entry name" value="AmyAc_Sucrose_phosphorylase"/>
    <property type="match status" value="1"/>
</dbReference>
<feature type="binding site" evidence="5">
    <location>
        <position position="87"/>
    </location>
    <ligand>
        <name>substrate</name>
    </ligand>
</feature>
<feature type="binding site" evidence="5">
    <location>
        <position position="49"/>
    </location>
    <ligand>
        <name>substrate</name>
    </ligand>
</feature>
<feature type="active site" description="Proton donor" evidence="4">
    <location>
        <position position="231"/>
    </location>
</feature>
<evidence type="ECO:0000256" key="4">
    <source>
        <dbReference type="PIRSR" id="PIRSR003059-1"/>
    </source>
</evidence>
<dbReference type="Gene3D" id="3.90.400.10">
    <property type="entry name" value="Oligo-1,6-glucosidase, Domain 2"/>
    <property type="match status" value="1"/>
</dbReference>
<feature type="active site" description="Nucleophile" evidence="4">
    <location>
        <position position="191"/>
    </location>
</feature>
<dbReference type="RefSeq" id="WP_109684610.1">
    <property type="nucleotide sequence ID" value="NZ_QGDN01000001.1"/>
</dbReference>
<comment type="similarity">
    <text evidence="1">Belongs to the glycosyl hydrolase 13 family. Sucrose phosphorylase subfamily.</text>
</comment>
<dbReference type="SMART" id="SM00642">
    <property type="entry name" value="Aamy"/>
    <property type="match status" value="1"/>
</dbReference>
<evidence type="ECO:0000256" key="5">
    <source>
        <dbReference type="PIRSR" id="PIRSR003059-2"/>
    </source>
</evidence>
<evidence type="ECO:0000313" key="7">
    <source>
        <dbReference type="EMBL" id="SSA33986.1"/>
    </source>
</evidence>
<feature type="binding site" evidence="5">
    <location>
        <position position="402"/>
    </location>
    <ligand>
        <name>substrate</name>
    </ligand>
</feature>
<dbReference type="Pfam" id="PF00128">
    <property type="entry name" value="Alpha-amylase"/>
    <property type="match status" value="1"/>
</dbReference>